<dbReference type="PANTHER" id="PTHR32021">
    <property type="entry name" value="CASP-LIKE PROTEIN 5B3"/>
    <property type="match status" value="1"/>
</dbReference>
<evidence type="ECO:0000256" key="4">
    <source>
        <dbReference type="ARBA" id="ARBA00022475"/>
    </source>
</evidence>
<dbReference type="EMBL" id="JAMFTS010000002">
    <property type="protein sequence ID" value="KAJ4784240.1"/>
    <property type="molecule type" value="Genomic_DNA"/>
</dbReference>
<proteinExistence type="inferred from homology"/>
<dbReference type="Proteomes" id="UP001140206">
    <property type="component" value="Chromosome 2"/>
</dbReference>
<evidence type="ECO:0000256" key="9">
    <source>
        <dbReference type="SAM" id="MobiDB-lite"/>
    </source>
</evidence>
<comment type="caution">
    <text evidence="8">Lacks conserved residue(s) required for the propagation of feature annotation.</text>
</comment>
<accession>A0AAV8EVV0</accession>
<comment type="subunit">
    <text evidence="3 8">Homodimer and heterodimers.</text>
</comment>
<feature type="transmembrane region" description="Helical" evidence="8">
    <location>
        <begin position="177"/>
        <end position="207"/>
    </location>
</feature>
<evidence type="ECO:0000313" key="12">
    <source>
        <dbReference type="Proteomes" id="UP001140206"/>
    </source>
</evidence>
<reference evidence="11" key="1">
    <citation type="submission" date="2022-08" db="EMBL/GenBank/DDBJ databases">
        <authorList>
            <person name="Marques A."/>
        </authorList>
    </citation>
    <scope>NUCLEOTIDE SEQUENCE</scope>
    <source>
        <strain evidence="11">RhyPub2mFocal</strain>
        <tissue evidence="11">Leaves</tissue>
    </source>
</reference>
<evidence type="ECO:0000256" key="2">
    <source>
        <dbReference type="ARBA" id="ARBA00007651"/>
    </source>
</evidence>
<dbReference type="GO" id="GO:0005886">
    <property type="term" value="C:plasma membrane"/>
    <property type="evidence" value="ECO:0007669"/>
    <property type="project" value="UniProtKB-SubCell"/>
</dbReference>
<feature type="region of interest" description="Disordered" evidence="9">
    <location>
        <begin position="1"/>
        <end position="25"/>
    </location>
</feature>
<evidence type="ECO:0000256" key="7">
    <source>
        <dbReference type="ARBA" id="ARBA00023136"/>
    </source>
</evidence>
<keyword evidence="4 8" id="KW-1003">Cell membrane</keyword>
<dbReference type="Pfam" id="PF04535">
    <property type="entry name" value="CASP_dom"/>
    <property type="match status" value="1"/>
</dbReference>
<name>A0AAV8EVV0_9POAL</name>
<keyword evidence="12" id="KW-1185">Reference proteome</keyword>
<comment type="caution">
    <text evidence="11">The sequence shown here is derived from an EMBL/GenBank/DDBJ whole genome shotgun (WGS) entry which is preliminary data.</text>
</comment>
<keyword evidence="7 8" id="KW-0472">Membrane</keyword>
<gene>
    <name evidence="11" type="ORF">LUZ62_035486</name>
</gene>
<dbReference type="InterPro" id="IPR045009">
    <property type="entry name" value="CASPL-5"/>
</dbReference>
<dbReference type="InterPro" id="IPR006702">
    <property type="entry name" value="CASP_dom"/>
</dbReference>
<dbReference type="PANTHER" id="PTHR32021:SF51">
    <property type="entry name" value="CASP-LIKE PROTEIN 5B3"/>
    <property type="match status" value="1"/>
</dbReference>
<feature type="domain" description="Casparian strip membrane protein" evidence="10">
    <location>
        <begin position="106"/>
        <end position="237"/>
    </location>
</feature>
<evidence type="ECO:0000313" key="11">
    <source>
        <dbReference type="EMBL" id="KAJ4784240.1"/>
    </source>
</evidence>
<feature type="transmembrane region" description="Helical" evidence="8">
    <location>
        <begin position="139"/>
        <end position="165"/>
    </location>
</feature>
<protein>
    <recommendedName>
        <fullName evidence="8">CASP-like protein</fullName>
    </recommendedName>
</protein>
<evidence type="ECO:0000259" key="10">
    <source>
        <dbReference type="Pfam" id="PF04535"/>
    </source>
</evidence>
<comment type="similarity">
    <text evidence="2 8">Belongs to the Casparian strip membrane proteins (CASP) family.</text>
</comment>
<feature type="transmembrane region" description="Helical" evidence="8">
    <location>
        <begin position="227"/>
        <end position="251"/>
    </location>
</feature>
<evidence type="ECO:0000256" key="5">
    <source>
        <dbReference type="ARBA" id="ARBA00022692"/>
    </source>
</evidence>
<keyword evidence="6 8" id="KW-1133">Transmembrane helix</keyword>
<organism evidence="11 12">
    <name type="scientific">Rhynchospora pubera</name>
    <dbReference type="NCBI Taxonomy" id="906938"/>
    <lineage>
        <taxon>Eukaryota</taxon>
        <taxon>Viridiplantae</taxon>
        <taxon>Streptophyta</taxon>
        <taxon>Embryophyta</taxon>
        <taxon>Tracheophyta</taxon>
        <taxon>Spermatophyta</taxon>
        <taxon>Magnoliopsida</taxon>
        <taxon>Liliopsida</taxon>
        <taxon>Poales</taxon>
        <taxon>Cyperaceae</taxon>
        <taxon>Cyperoideae</taxon>
        <taxon>Rhynchosporeae</taxon>
        <taxon>Rhynchospora</taxon>
    </lineage>
</organism>
<evidence type="ECO:0000256" key="1">
    <source>
        <dbReference type="ARBA" id="ARBA00004651"/>
    </source>
</evidence>
<evidence type="ECO:0000256" key="3">
    <source>
        <dbReference type="ARBA" id="ARBA00011489"/>
    </source>
</evidence>
<evidence type="ECO:0000256" key="6">
    <source>
        <dbReference type="ARBA" id="ARBA00022989"/>
    </source>
</evidence>
<dbReference type="AlphaFoldDB" id="A0AAV8EVV0"/>
<keyword evidence="5 8" id="KW-0812">Transmembrane</keyword>
<sequence>MDVSTDAIDTDTHSDASSSSSRSLFQPPINRLDLRRIGTRSDKSLVGGIRDGGRWYLVLGKEVLKNHILVILQSDPNHLLDLSKRTTYSIAQKEDMTERMKDFLGSPGTWSGFALRIAQCGFAAASVAVMASANGFSNYTAFCYLIASMGLQLLWSLGLACLDIYALRTKRDLHNPVLVSLFVVGDWVTAILSFAAACSSAGVALLFEKDVHFCKTFPQLSCGRYALSVLLAFMTWTFTATSSVSMFWVLASL</sequence>
<evidence type="ECO:0000256" key="8">
    <source>
        <dbReference type="RuleBase" id="RU361233"/>
    </source>
</evidence>
<comment type="subcellular location">
    <subcellularLocation>
        <location evidence="1 8">Cell membrane</location>
        <topology evidence="1 8">Multi-pass membrane protein</topology>
    </subcellularLocation>
</comment>